<name>M4WNH7_9CAUD</name>
<dbReference type="RefSeq" id="YP_008060096.1">
    <property type="nucleotide sequence ID" value="NC_021336.1"/>
</dbReference>
<dbReference type="OrthoDB" id="8525at10239"/>
<dbReference type="EMBL" id="KC685370">
    <property type="protein sequence ID" value="AGI10596.1"/>
    <property type="molecule type" value="Genomic_DNA"/>
</dbReference>
<dbReference type="GeneID" id="16205412"/>
<evidence type="ECO:0000313" key="2">
    <source>
        <dbReference type="Proteomes" id="UP000012167"/>
    </source>
</evidence>
<dbReference type="KEGG" id="vg:16205412"/>
<evidence type="ECO:0000313" key="1">
    <source>
        <dbReference type="EMBL" id="AGI10596.1"/>
    </source>
</evidence>
<dbReference type="Proteomes" id="UP000012167">
    <property type="component" value="Segment"/>
</dbReference>
<reference evidence="1 2" key="1">
    <citation type="journal article" date="2013" name="Genome Announc.">
        <title>Complete Genome Sequence of the Novel Phage MG-B1 Infecting Bacillus weihenstephanensis.</title>
        <authorList>
            <person name="Redondo R.A."/>
            <person name="Kupczok A."/>
            <person name="Stift G."/>
            <person name="Bollback J.P."/>
        </authorList>
    </citation>
    <scope>NUCLEOTIDE SEQUENCE [LARGE SCALE GENOMIC DNA]</scope>
</reference>
<accession>M4WNH7</accession>
<sequence length="197" mass="21971">MIQTKTLDFTGKISGSITQNPNIAKMNGVEFTQTQYNLIFGSELSVASTDELTFEFPVPNDVKVGLQFVQIYFKSKVVSGEVELRSSDKGVYNDDTVIYKQKFVQISPSEIENDVIKFNIKSTDDYGVYEVKCDCIYDDDGLNSYSGNYTYLNSSSISTTVTITSKKLADIMTELESLPVDSLTYTTFAQVPSHDDV</sequence>
<organism evidence="1 2">
    <name type="scientific">Bacillus phage MG-B1</name>
    <dbReference type="NCBI Taxonomy" id="1309583"/>
    <lineage>
        <taxon>Viruses</taxon>
        <taxon>Duplodnaviria</taxon>
        <taxon>Heunggongvirae</taxon>
        <taxon>Uroviricota</taxon>
        <taxon>Caudoviricetes</taxon>
        <taxon>Salasmaviridae</taxon>
        <taxon>Northropvirinae</taxon>
        <taxon>Klosterneuburgvirus</taxon>
        <taxon>Klosterneuburgvirus MGB1</taxon>
    </lineage>
</organism>
<protein>
    <submittedName>
        <fullName evidence="1">Uncharacterized protein</fullName>
    </submittedName>
</protein>
<gene>
    <name evidence="1" type="ORF">mgb1_007</name>
</gene>
<keyword evidence="2" id="KW-1185">Reference proteome</keyword>
<proteinExistence type="predicted"/>